<dbReference type="AlphaFoldDB" id="A0A0E9N1S8"/>
<dbReference type="InterPro" id="IPR049214">
    <property type="entry name" value="DUF6808"/>
</dbReference>
<dbReference type="STRING" id="1220578.FPE01S_02_09150"/>
<proteinExistence type="predicted"/>
<feature type="domain" description="DUF6808" evidence="1">
    <location>
        <begin position="165"/>
        <end position="212"/>
    </location>
</feature>
<dbReference type="EMBL" id="BBWV01000002">
    <property type="protein sequence ID" value="GAO43809.1"/>
    <property type="molecule type" value="Genomic_DNA"/>
</dbReference>
<dbReference type="RefSeq" id="WP_046369637.1">
    <property type="nucleotide sequence ID" value="NZ_BBWV01000002.1"/>
</dbReference>
<evidence type="ECO:0000259" key="1">
    <source>
        <dbReference type="Pfam" id="PF20647"/>
    </source>
</evidence>
<dbReference type="Pfam" id="PF20647">
    <property type="entry name" value="DUF6808"/>
    <property type="match status" value="1"/>
</dbReference>
<comment type="caution">
    <text evidence="2">The sequence shown here is derived from an EMBL/GenBank/DDBJ whole genome shotgun (WGS) entry which is preliminary data.</text>
</comment>
<name>A0A0E9N1S8_9BACT</name>
<sequence length="217" mass="23466">MSTSKTILGMLFLALLIILALKDWSCNEPAEPSVNIDSIAATHEAILAVKDNRIAVLDSQISEAKHQLRSDSTLIVKANALIKPLNQKVRDLVAANERLKAAGDIPGRLDNCDSLADYSLRFAIQEDSLRALNEAYQQLGSDLGVIYGAAIDAANDKALAETRQRQYLESLLRATPAPVRESPISLGLHAGYGVSAGGMSPVISVGINYRLIKFKRK</sequence>
<dbReference type="Proteomes" id="UP000033121">
    <property type="component" value="Unassembled WGS sequence"/>
</dbReference>
<reference evidence="2 3" key="1">
    <citation type="submission" date="2015-04" db="EMBL/GenBank/DDBJ databases">
        <title>Whole genome shotgun sequence of Flavihumibacter petaseus NBRC 106054.</title>
        <authorList>
            <person name="Miyazawa S."/>
            <person name="Hosoyama A."/>
            <person name="Hashimoto M."/>
            <person name="Noguchi M."/>
            <person name="Tsuchikane K."/>
            <person name="Ohji S."/>
            <person name="Yamazoe A."/>
            <person name="Ichikawa N."/>
            <person name="Kimura A."/>
            <person name="Fujita N."/>
        </authorList>
    </citation>
    <scope>NUCLEOTIDE SEQUENCE [LARGE SCALE GENOMIC DNA]</scope>
    <source>
        <strain evidence="2 3">NBRC 106054</strain>
    </source>
</reference>
<accession>A0A0E9N1S8</accession>
<organism evidence="2 3">
    <name type="scientific">Flavihumibacter petaseus NBRC 106054</name>
    <dbReference type="NCBI Taxonomy" id="1220578"/>
    <lineage>
        <taxon>Bacteria</taxon>
        <taxon>Pseudomonadati</taxon>
        <taxon>Bacteroidota</taxon>
        <taxon>Chitinophagia</taxon>
        <taxon>Chitinophagales</taxon>
        <taxon>Chitinophagaceae</taxon>
        <taxon>Flavihumibacter</taxon>
    </lineage>
</organism>
<evidence type="ECO:0000313" key="2">
    <source>
        <dbReference type="EMBL" id="GAO43809.1"/>
    </source>
</evidence>
<protein>
    <recommendedName>
        <fullName evidence="1">DUF6808 domain-containing protein</fullName>
    </recommendedName>
</protein>
<keyword evidence="3" id="KW-1185">Reference proteome</keyword>
<evidence type="ECO:0000313" key="3">
    <source>
        <dbReference type="Proteomes" id="UP000033121"/>
    </source>
</evidence>
<gene>
    <name evidence="2" type="ORF">FPE01S_02_09150</name>
</gene>